<comment type="caution">
    <text evidence="5">The sequence shown here is derived from an EMBL/GenBank/DDBJ whole genome shotgun (WGS) entry which is preliminary data.</text>
</comment>
<dbReference type="PANTHER" id="PTHR30146">
    <property type="entry name" value="LACI-RELATED TRANSCRIPTIONAL REPRESSOR"/>
    <property type="match status" value="1"/>
</dbReference>
<dbReference type="InterPro" id="IPR046335">
    <property type="entry name" value="LacI/GalR-like_sensor"/>
</dbReference>
<dbReference type="SUPFAM" id="SSF53822">
    <property type="entry name" value="Periplasmic binding protein-like I"/>
    <property type="match status" value="1"/>
</dbReference>
<dbReference type="GO" id="GO:0003700">
    <property type="term" value="F:DNA-binding transcription factor activity"/>
    <property type="evidence" value="ECO:0007669"/>
    <property type="project" value="TreeGrafter"/>
</dbReference>
<feature type="domain" description="HTH lacI-type" evidence="4">
    <location>
        <begin position="3"/>
        <end position="58"/>
    </location>
</feature>
<dbReference type="Proteomes" id="UP000321379">
    <property type="component" value="Unassembled WGS sequence"/>
</dbReference>
<dbReference type="Gene3D" id="1.10.260.40">
    <property type="entry name" value="lambda repressor-like DNA-binding domains"/>
    <property type="match status" value="1"/>
</dbReference>
<protein>
    <submittedName>
        <fullName evidence="5">LacI family transcriptional regulator</fullName>
    </submittedName>
</protein>
<name>A0A5C8UWI3_9MICO</name>
<reference evidence="5 6" key="1">
    <citation type="submission" date="2019-08" db="EMBL/GenBank/DDBJ databases">
        <title>Bacterial whole genome sequence for Glaciihabitans sp. CHu50b-6-2.</title>
        <authorList>
            <person name="Jin L."/>
        </authorList>
    </citation>
    <scope>NUCLEOTIDE SEQUENCE [LARGE SCALE GENOMIC DNA]</scope>
    <source>
        <strain evidence="5 6">CHu50b-6-2</strain>
    </source>
</reference>
<dbReference type="EMBL" id="VRMG01000002">
    <property type="protein sequence ID" value="TXN32687.1"/>
    <property type="molecule type" value="Genomic_DNA"/>
</dbReference>
<dbReference type="PANTHER" id="PTHR30146:SF24">
    <property type="entry name" value="XYLOSE OPERON REGULATORY PROTEIN"/>
    <property type="match status" value="1"/>
</dbReference>
<organism evidence="5 6">
    <name type="scientific">Lacisediminihabitans profunda</name>
    <dbReference type="NCBI Taxonomy" id="2594790"/>
    <lineage>
        <taxon>Bacteria</taxon>
        <taxon>Bacillati</taxon>
        <taxon>Actinomycetota</taxon>
        <taxon>Actinomycetes</taxon>
        <taxon>Micrococcales</taxon>
        <taxon>Microbacteriaceae</taxon>
        <taxon>Lacisediminihabitans</taxon>
    </lineage>
</organism>
<evidence type="ECO:0000256" key="2">
    <source>
        <dbReference type="ARBA" id="ARBA00023125"/>
    </source>
</evidence>
<dbReference type="AlphaFoldDB" id="A0A5C8UWI3"/>
<dbReference type="Gene3D" id="3.40.50.2300">
    <property type="match status" value="2"/>
</dbReference>
<accession>A0A5C8UWI3</accession>
<dbReference type="Pfam" id="PF00356">
    <property type="entry name" value="LacI"/>
    <property type="match status" value="1"/>
</dbReference>
<keyword evidence="6" id="KW-1185">Reference proteome</keyword>
<dbReference type="CDD" id="cd01392">
    <property type="entry name" value="HTH_LacI"/>
    <property type="match status" value="1"/>
</dbReference>
<dbReference type="SUPFAM" id="SSF47413">
    <property type="entry name" value="lambda repressor-like DNA-binding domains"/>
    <property type="match status" value="1"/>
</dbReference>
<dbReference type="InterPro" id="IPR028082">
    <property type="entry name" value="Peripla_BP_I"/>
</dbReference>
<dbReference type="InterPro" id="IPR000843">
    <property type="entry name" value="HTH_LacI"/>
</dbReference>
<dbReference type="CDD" id="cd06267">
    <property type="entry name" value="PBP1_LacI_sugar_binding-like"/>
    <property type="match status" value="1"/>
</dbReference>
<dbReference type="PROSITE" id="PS00356">
    <property type="entry name" value="HTH_LACI_1"/>
    <property type="match status" value="1"/>
</dbReference>
<evidence type="ECO:0000313" key="6">
    <source>
        <dbReference type="Proteomes" id="UP000321379"/>
    </source>
</evidence>
<sequence>MRVTLKDIAAEAGVSLQTVSNVVNGNHARVSTATIDRVLSIVTARGYVPSASARTLAGSASRTIGLIVPAADISRLLLSPYDVDMLGGLEREFRSRGFDLLLRGIVDVAEVREVVQTWNLHGAVLLEFTESQVGALRAVGEAVLVSLDAYADNPAVRSVRIDDFDGGRQAAGHLLRAGHRSVAFAGLMGSTTGVVRERLAGFRAGLASEGVMLSDDAVLDAHASHEAGHALATSLAARWAESRLEPGARPTAIFATADILAIGLIQGFVAAGLRVPRDVSIIGFDNLAAGLYVTPQLTTIAQDFGAKASAVSSLLFTRPAEIGRSASPIVTGVQLIERASVAAPPGGRRGN</sequence>
<evidence type="ECO:0000259" key="4">
    <source>
        <dbReference type="PROSITE" id="PS50932"/>
    </source>
</evidence>
<dbReference type="InterPro" id="IPR010982">
    <property type="entry name" value="Lambda_DNA-bd_dom_sf"/>
</dbReference>
<evidence type="ECO:0000256" key="1">
    <source>
        <dbReference type="ARBA" id="ARBA00023015"/>
    </source>
</evidence>
<dbReference type="SMART" id="SM00354">
    <property type="entry name" value="HTH_LACI"/>
    <property type="match status" value="1"/>
</dbReference>
<keyword evidence="2" id="KW-0238">DNA-binding</keyword>
<evidence type="ECO:0000256" key="3">
    <source>
        <dbReference type="ARBA" id="ARBA00023163"/>
    </source>
</evidence>
<dbReference type="Pfam" id="PF13377">
    <property type="entry name" value="Peripla_BP_3"/>
    <property type="match status" value="1"/>
</dbReference>
<dbReference type="GO" id="GO:0000976">
    <property type="term" value="F:transcription cis-regulatory region binding"/>
    <property type="evidence" value="ECO:0007669"/>
    <property type="project" value="TreeGrafter"/>
</dbReference>
<gene>
    <name evidence="5" type="ORF">FVP33_01025</name>
</gene>
<dbReference type="PROSITE" id="PS50932">
    <property type="entry name" value="HTH_LACI_2"/>
    <property type="match status" value="1"/>
</dbReference>
<proteinExistence type="predicted"/>
<keyword evidence="1" id="KW-0805">Transcription regulation</keyword>
<evidence type="ECO:0000313" key="5">
    <source>
        <dbReference type="EMBL" id="TXN32687.1"/>
    </source>
</evidence>
<dbReference type="PRINTS" id="PR00036">
    <property type="entry name" value="HTHLACI"/>
</dbReference>
<keyword evidence="3" id="KW-0804">Transcription</keyword>